<reference evidence="2" key="1">
    <citation type="submission" date="2022-06" db="EMBL/GenBank/DDBJ databases">
        <title>New Polynucleobacter species.</title>
        <authorList>
            <person name="Hahn M.W."/>
        </authorList>
    </citation>
    <scope>NUCLEOTIDE SEQUENCE</scope>
    <source>
        <strain evidence="2">UK-FUSCHL-C3</strain>
    </source>
</reference>
<dbReference type="InterPro" id="IPR025500">
    <property type="entry name" value="DUF4390"/>
</dbReference>
<evidence type="ECO:0000313" key="2">
    <source>
        <dbReference type="EMBL" id="XCC57712.1"/>
    </source>
</evidence>
<feature type="signal peptide" evidence="1">
    <location>
        <begin position="1"/>
        <end position="24"/>
    </location>
</feature>
<protein>
    <submittedName>
        <fullName evidence="2">DUF4390 domain-containing protein</fullName>
    </submittedName>
</protein>
<proteinExistence type="predicted"/>
<name>A0AAU8A201_9BURK</name>
<dbReference type="AlphaFoldDB" id="A0AAU8A201"/>
<accession>A0AAU8A201</accession>
<dbReference type="Pfam" id="PF14334">
    <property type="entry name" value="DUF4390"/>
    <property type="match status" value="1"/>
</dbReference>
<organism evidence="2">
    <name type="scientific">Polynucleobacter sp. UK-FUSCHL-C3</name>
    <dbReference type="NCBI Taxonomy" id="2955208"/>
    <lineage>
        <taxon>Bacteria</taxon>
        <taxon>Pseudomonadati</taxon>
        <taxon>Pseudomonadota</taxon>
        <taxon>Betaproteobacteria</taxon>
        <taxon>Burkholderiales</taxon>
        <taxon>Burkholderiaceae</taxon>
        <taxon>Polynucleobacter</taxon>
    </lineage>
</organism>
<keyword evidence="1" id="KW-0732">Signal</keyword>
<gene>
    <name evidence="2" type="ORF">NKE59_09580</name>
</gene>
<dbReference type="EMBL" id="CP099959">
    <property type="protein sequence ID" value="XCC57712.1"/>
    <property type="molecule type" value="Genomic_DNA"/>
</dbReference>
<dbReference type="RefSeq" id="WP_353438796.1">
    <property type="nucleotide sequence ID" value="NZ_CP099959.1"/>
</dbReference>
<feature type="chain" id="PRO_5043919171" evidence="1">
    <location>
        <begin position="25"/>
        <end position="195"/>
    </location>
</feature>
<sequence>MMGLLRKISLSLIFALAICMGSLAHSQGIVVKQAELEKIDAGWLLNANFSIALPAGLENALKKGVTLHFVTEFQLTHGRWYWFDEKAVKVERQIRLSHQPLINQYRITVGDFTFSAASLAEALRATGTVGGWSVIETAAISPTKQYEAAVRLTLDLGKLPKPFQVDALNSKDWSLSGEWLRFPFNATMGNVVGRK</sequence>
<evidence type="ECO:0000256" key="1">
    <source>
        <dbReference type="SAM" id="SignalP"/>
    </source>
</evidence>